<accession>A0ABT7V6P2</accession>
<dbReference type="EMBL" id="JAUDDZ010000001">
    <property type="protein sequence ID" value="MDM8274171.1"/>
    <property type="molecule type" value="Genomic_DNA"/>
</dbReference>
<evidence type="ECO:0000313" key="2">
    <source>
        <dbReference type="Proteomes" id="UP001529421"/>
    </source>
</evidence>
<protein>
    <submittedName>
        <fullName evidence="1">Uncharacterized protein</fullName>
    </submittedName>
</protein>
<keyword evidence="2" id="KW-1185">Reference proteome</keyword>
<reference evidence="2" key="1">
    <citation type="submission" date="2023-06" db="EMBL/GenBank/DDBJ databases">
        <title>Identification and characterization of horizontal gene transfer across gut microbiota members of farm animals based on homology search.</title>
        <authorList>
            <person name="Zeman M."/>
            <person name="Kubasova T."/>
            <person name="Jahodarova E."/>
            <person name="Nykrynova M."/>
            <person name="Rychlik I."/>
        </authorList>
    </citation>
    <scope>NUCLEOTIDE SEQUENCE [LARGE SCALE GENOMIC DNA]</scope>
    <source>
        <strain evidence="2">154_Feed</strain>
    </source>
</reference>
<comment type="caution">
    <text evidence="1">The sequence shown here is derived from an EMBL/GenBank/DDBJ whole genome shotgun (WGS) entry which is preliminary data.</text>
</comment>
<evidence type="ECO:0000313" key="1">
    <source>
        <dbReference type="EMBL" id="MDM8274171.1"/>
    </source>
</evidence>
<proteinExistence type="predicted"/>
<dbReference type="RefSeq" id="WP_289543958.1">
    <property type="nucleotide sequence ID" value="NZ_JAUDDZ010000001.1"/>
</dbReference>
<dbReference type="Proteomes" id="UP001529421">
    <property type="component" value="Unassembled WGS sequence"/>
</dbReference>
<name>A0ABT7V6P2_9ACTN</name>
<gene>
    <name evidence="1" type="ORF">QUW28_01475</name>
</gene>
<organism evidence="1 2">
    <name type="scientific">Enorma phocaeensis</name>
    <dbReference type="NCBI Taxonomy" id="1871019"/>
    <lineage>
        <taxon>Bacteria</taxon>
        <taxon>Bacillati</taxon>
        <taxon>Actinomycetota</taxon>
        <taxon>Coriobacteriia</taxon>
        <taxon>Coriobacteriales</taxon>
        <taxon>Coriobacteriaceae</taxon>
        <taxon>Enorma</taxon>
    </lineage>
</organism>
<sequence length="423" mass="47662">MTSLNPCGKKGEKHCKSELIKTAQKSCKKMFKFNIYVQNNVSSLRNYDRNRKVSSILEAAASVDPIVNFGAFRDYVIKLKRDVLKEGIPFGLSGMATESLFYGHLKALIEYAGECFNDSSKLLLPHIEHGIAWLPRVPANVLQPYVHCTVSQGAYRAEAIHAARPWLPHYAVGPYIHYAEPIYDAEQMQSMKREFGRTLLVFPAHTYELSQVRFSRESFVNLVFDKYASEFDTIMVSAYWHDADDSLFELFERKGAKVVSSGMREDPEFIKRLKTVICLSDKAVGNALGTNIGYCACLGVPFEMIDADLTDINDVGNSYGSEEALELARKTQDVTKACFQGMDSAVFMDVYNTYWGGAESIKSREEIRCILDISREVLDVSRGFTKRFPKAVSYVYEQACIGKSSNSSMKRRLLDNAWGNGDE</sequence>